<evidence type="ECO:0000256" key="4">
    <source>
        <dbReference type="ARBA" id="ARBA00022989"/>
    </source>
</evidence>
<sequence length="454" mass="48764">MNTHSLASQPIEKSALEKATMRRVALRILPFLMLCYFIAYVDRVNAGFAALQMNKDLGLSQAMFGLGGSLFFIAYILFEIPSNLALQKFGARLWIARIMVTWGVIGALAAFAVGPYSFYLGRFLLGAAEAGFFPGVILYLTYWFPKEYRGRIVATFMVAIPISSLLGSPISAALLGTDGWLGLRGWQWLFILEAIPAVVLGVMVFFVLPNRPDNAKWLTHEQREWLNARLESEKQEAKPVAHMSVLRILKNKYVLALAIVYAGSSATSNALSLWQPQILKSLGLTTMETGLMNGIPFAVASIIMVLWGRRADKSGERIWNTALPLALTSACLLATQLTAGSLAATMVLLTFVLVGTYSIKGPFWALSTEWLSAGSAAAGIAAINTLAHIGTSGATWTLGAIKDATGSYPLALMPLALLTALGAAIVIWMGRSQARDAAASAIPLPAAGASTRTA</sequence>
<protein>
    <submittedName>
        <fullName evidence="8">MFS transporter</fullName>
    </submittedName>
</protein>
<dbReference type="PROSITE" id="PS50850">
    <property type="entry name" value="MFS"/>
    <property type="match status" value="1"/>
</dbReference>
<dbReference type="PANTHER" id="PTHR43791:SF36">
    <property type="entry name" value="TRANSPORTER, PUTATIVE (AFU_ORTHOLOGUE AFUA_6G08340)-RELATED"/>
    <property type="match status" value="1"/>
</dbReference>
<keyword evidence="4 6" id="KW-1133">Transmembrane helix</keyword>
<feature type="transmembrane region" description="Helical" evidence="6">
    <location>
        <begin position="371"/>
        <end position="390"/>
    </location>
</feature>
<dbReference type="EMBL" id="JBBKZU010000002">
    <property type="protein sequence ID" value="MEJ8810477.1"/>
    <property type="molecule type" value="Genomic_DNA"/>
</dbReference>
<evidence type="ECO:0000256" key="5">
    <source>
        <dbReference type="ARBA" id="ARBA00023136"/>
    </source>
</evidence>
<keyword evidence="9" id="KW-1185">Reference proteome</keyword>
<dbReference type="Gene3D" id="1.20.1250.20">
    <property type="entry name" value="MFS general substrate transporter like domains"/>
    <property type="match status" value="2"/>
</dbReference>
<keyword evidence="5 6" id="KW-0472">Membrane</keyword>
<feature type="transmembrane region" description="Helical" evidence="6">
    <location>
        <begin position="286"/>
        <end position="306"/>
    </location>
</feature>
<dbReference type="RefSeq" id="WP_340355797.1">
    <property type="nucleotide sequence ID" value="NZ_JBBKZU010000002.1"/>
</dbReference>
<evidence type="ECO:0000259" key="7">
    <source>
        <dbReference type="PROSITE" id="PS50850"/>
    </source>
</evidence>
<feature type="transmembrane region" description="Helical" evidence="6">
    <location>
        <begin position="93"/>
        <end position="113"/>
    </location>
</feature>
<feature type="transmembrane region" description="Helical" evidence="6">
    <location>
        <begin position="24"/>
        <end position="41"/>
    </location>
</feature>
<dbReference type="CDD" id="cd17319">
    <property type="entry name" value="MFS_ExuT_GudP_like"/>
    <property type="match status" value="1"/>
</dbReference>
<feature type="transmembrane region" description="Helical" evidence="6">
    <location>
        <begin position="186"/>
        <end position="208"/>
    </location>
</feature>
<feature type="transmembrane region" description="Helical" evidence="6">
    <location>
        <begin position="253"/>
        <end position="274"/>
    </location>
</feature>
<feature type="transmembrane region" description="Helical" evidence="6">
    <location>
        <begin position="119"/>
        <end position="140"/>
    </location>
</feature>
<comment type="subcellular location">
    <subcellularLocation>
        <location evidence="1">Membrane</location>
        <topology evidence="1">Multi-pass membrane protein</topology>
    </subcellularLocation>
</comment>
<evidence type="ECO:0000256" key="2">
    <source>
        <dbReference type="ARBA" id="ARBA00022448"/>
    </source>
</evidence>
<proteinExistence type="predicted"/>
<dbReference type="SUPFAM" id="SSF103473">
    <property type="entry name" value="MFS general substrate transporter"/>
    <property type="match status" value="1"/>
</dbReference>
<organism evidence="8 9">
    <name type="scientific">Variovorax ureilyticus</name>
    <dbReference type="NCBI Taxonomy" id="1836198"/>
    <lineage>
        <taxon>Bacteria</taxon>
        <taxon>Pseudomonadati</taxon>
        <taxon>Pseudomonadota</taxon>
        <taxon>Betaproteobacteria</taxon>
        <taxon>Burkholderiales</taxon>
        <taxon>Comamonadaceae</taxon>
        <taxon>Variovorax</taxon>
    </lineage>
</organism>
<feature type="transmembrane region" description="Helical" evidence="6">
    <location>
        <begin position="410"/>
        <end position="430"/>
    </location>
</feature>
<keyword evidence="3 6" id="KW-0812">Transmembrane</keyword>
<evidence type="ECO:0000313" key="8">
    <source>
        <dbReference type="EMBL" id="MEJ8810477.1"/>
    </source>
</evidence>
<dbReference type="Proteomes" id="UP001365846">
    <property type="component" value="Unassembled WGS sequence"/>
</dbReference>
<gene>
    <name evidence="8" type="ORF">WKW77_05310</name>
</gene>
<feature type="domain" description="Major facilitator superfamily (MFS) profile" evidence="7">
    <location>
        <begin position="28"/>
        <end position="434"/>
    </location>
</feature>
<dbReference type="InterPro" id="IPR020846">
    <property type="entry name" value="MFS_dom"/>
</dbReference>
<dbReference type="InterPro" id="IPR036259">
    <property type="entry name" value="MFS_trans_sf"/>
</dbReference>
<evidence type="ECO:0000256" key="6">
    <source>
        <dbReference type="SAM" id="Phobius"/>
    </source>
</evidence>
<evidence type="ECO:0000256" key="3">
    <source>
        <dbReference type="ARBA" id="ARBA00022692"/>
    </source>
</evidence>
<dbReference type="Pfam" id="PF07690">
    <property type="entry name" value="MFS_1"/>
    <property type="match status" value="1"/>
</dbReference>
<feature type="transmembrane region" description="Helical" evidence="6">
    <location>
        <begin position="152"/>
        <end position="174"/>
    </location>
</feature>
<evidence type="ECO:0000256" key="1">
    <source>
        <dbReference type="ARBA" id="ARBA00004141"/>
    </source>
</evidence>
<dbReference type="InterPro" id="IPR011701">
    <property type="entry name" value="MFS"/>
</dbReference>
<keyword evidence="2" id="KW-0813">Transport</keyword>
<dbReference type="PANTHER" id="PTHR43791">
    <property type="entry name" value="PERMEASE-RELATED"/>
    <property type="match status" value="1"/>
</dbReference>
<comment type="caution">
    <text evidence="8">The sequence shown here is derived from an EMBL/GenBank/DDBJ whole genome shotgun (WGS) entry which is preliminary data.</text>
</comment>
<name>A0ABU8VA09_9BURK</name>
<evidence type="ECO:0000313" key="9">
    <source>
        <dbReference type="Proteomes" id="UP001365846"/>
    </source>
</evidence>
<reference evidence="8 9" key="1">
    <citation type="submission" date="2024-03" db="EMBL/GenBank/DDBJ databases">
        <title>Novel species of the genus Variovorax.</title>
        <authorList>
            <person name="Liu Q."/>
            <person name="Xin Y.-H."/>
        </authorList>
    </citation>
    <scope>NUCLEOTIDE SEQUENCE [LARGE SCALE GENOMIC DNA]</scope>
    <source>
        <strain evidence="8 9">KACC 18899</strain>
    </source>
</reference>
<feature type="transmembrane region" description="Helical" evidence="6">
    <location>
        <begin position="341"/>
        <end position="359"/>
    </location>
</feature>
<feature type="transmembrane region" description="Helical" evidence="6">
    <location>
        <begin position="61"/>
        <end position="81"/>
    </location>
</feature>
<accession>A0ABU8VA09</accession>